<dbReference type="PRINTS" id="PR00088">
    <property type="entry name" value="HAEMOXYGNASE"/>
</dbReference>
<keyword evidence="2" id="KW-0479">Metal-binding</keyword>
<keyword evidence="4" id="KW-1133">Transmembrane helix</keyword>
<dbReference type="PANTHER" id="PTHR10720:SF0">
    <property type="entry name" value="HEME OXYGENASE"/>
    <property type="match status" value="1"/>
</dbReference>
<keyword evidence="4" id="KW-0812">Transmembrane</keyword>
<feature type="transmembrane region" description="Helical" evidence="4">
    <location>
        <begin position="227"/>
        <end position="246"/>
    </location>
</feature>
<dbReference type="SUPFAM" id="SSF48613">
    <property type="entry name" value="Heme oxygenase-like"/>
    <property type="match status" value="1"/>
</dbReference>
<dbReference type="InterPro" id="IPR016084">
    <property type="entry name" value="Haem_Oase-like_multi-hlx"/>
</dbReference>
<dbReference type="Gene3D" id="1.20.910.10">
    <property type="entry name" value="Heme oxygenase-like"/>
    <property type="match status" value="1"/>
</dbReference>
<dbReference type="CDD" id="cd19165">
    <property type="entry name" value="HemeO"/>
    <property type="match status" value="1"/>
</dbReference>
<organism evidence="5">
    <name type="scientific">Melanaphis sacchari</name>
    <dbReference type="NCBI Taxonomy" id="742174"/>
    <lineage>
        <taxon>Eukaryota</taxon>
        <taxon>Metazoa</taxon>
        <taxon>Ecdysozoa</taxon>
        <taxon>Arthropoda</taxon>
        <taxon>Hexapoda</taxon>
        <taxon>Insecta</taxon>
        <taxon>Pterygota</taxon>
        <taxon>Neoptera</taxon>
        <taxon>Paraneoptera</taxon>
        <taxon>Hemiptera</taxon>
        <taxon>Sternorrhyncha</taxon>
        <taxon>Aphidomorpha</taxon>
        <taxon>Aphidoidea</taxon>
        <taxon>Aphididae</taxon>
        <taxon>Aphidini</taxon>
        <taxon>Melanaphis</taxon>
    </lineage>
</organism>
<gene>
    <name evidence="5" type="primary">pbsA</name>
</gene>
<dbReference type="OrthoDB" id="652091at2759"/>
<dbReference type="PANTHER" id="PTHR10720">
    <property type="entry name" value="HEME OXYGENASE"/>
    <property type="match status" value="1"/>
</dbReference>
<keyword evidence="1" id="KW-0349">Heme</keyword>
<evidence type="ECO:0000256" key="2">
    <source>
        <dbReference type="ARBA" id="ARBA00022723"/>
    </source>
</evidence>
<reference evidence="5" key="1">
    <citation type="submission" date="2017-10" db="EMBL/GenBank/DDBJ databases">
        <title>Transcriptome Assembly of Sugarcane Aphid Adults.</title>
        <authorList>
            <person name="Scully E.D."/>
            <person name="Palmer N.A."/>
            <person name="Geib S.M."/>
            <person name="Sarath G."/>
            <person name="Sattler S.E."/>
        </authorList>
    </citation>
    <scope>NUCLEOTIDE SEQUENCE</scope>
    <source>
        <tissue evidence="5">Whole body</tissue>
    </source>
</reference>
<name>A0A2H8TMK1_9HEMI</name>
<proteinExistence type="predicted"/>
<dbReference type="InterPro" id="IPR002051">
    <property type="entry name" value="Haem_Oase"/>
</dbReference>
<dbReference type="GO" id="GO:0046872">
    <property type="term" value="F:metal ion binding"/>
    <property type="evidence" value="ECO:0007669"/>
    <property type="project" value="UniProtKB-KW"/>
</dbReference>
<dbReference type="AlphaFoldDB" id="A0A2H8TMK1"/>
<dbReference type="Pfam" id="PF01126">
    <property type="entry name" value="Heme_oxygenase"/>
    <property type="match status" value="1"/>
</dbReference>
<dbReference type="GO" id="GO:0006788">
    <property type="term" value="P:heme oxidation"/>
    <property type="evidence" value="ECO:0007669"/>
    <property type="project" value="InterPro"/>
</dbReference>
<dbReference type="GO" id="GO:0004392">
    <property type="term" value="F:heme oxygenase (decyclizing) activity"/>
    <property type="evidence" value="ECO:0007669"/>
    <property type="project" value="InterPro"/>
</dbReference>
<protein>
    <submittedName>
        <fullName evidence="5">Heme oxygenase</fullName>
    </submittedName>
</protein>
<dbReference type="EMBL" id="GFXV01003454">
    <property type="protein sequence ID" value="MBW15259.1"/>
    <property type="molecule type" value="Transcribed_RNA"/>
</dbReference>
<evidence type="ECO:0000256" key="3">
    <source>
        <dbReference type="ARBA" id="ARBA00023004"/>
    </source>
</evidence>
<accession>A0A2H8TMK1</accession>
<keyword evidence="4" id="KW-0472">Membrane</keyword>
<sequence length="257" mass="29978">MLTEVENNDNNKNPPSSAVEEIKFTERMRKATRKEHRISDALINAKMTIGMTDSKVWVEGLRRFYVVYQYLEIAMKKEENYNLHKFGQINGLFRTQPFESSLKHYLGDKWPSGITKAMAEYSNYLISLENENHVLLSPFIYHMYMGILSGGQILMAKQRMAFSDGKGSEAFYFDINVREAKNQLRNEMNSLAEKLDDETKLRLLKESKMVYLLNNKLVKEVKVPTEILLIKLIFVIGIFILVILLWKVSKKFLMVLF</sequence>
<evidence type="ECO:0000256" key="1">
    <source>
        <dbReference type="ARBA" id="ARBA00022617"/>
    </source>
</evidence>
<keyword evidence="3" id="KW-0408">Iron</keyword>
<evidence type="ECO:0000256" key="4">
    <source>
        <dbReference type="SAM" id="Phobius"/>
    </source>
</evidence>
<evidence type="ECO:0000313" key="5">
    <source>
        <dbReference type="EMBL" id="MBW15259.1"/>
    </source>
</evidence>
<dbReference type="InterPro" id="IPR016053">
    <property type="entry name" value="Haem_Oase-like"/>
</dbReference>